<evidence type="ECO:0000313" key="2">
    <source>
        <dbReference type="Proteomes" id="UP000265520"/>
    </source>
</evidence>
<comment type="caution">
    <text evidence="1">The sequence shown here is derived from an EMBL/GenBank/DDBJ whole genome shotgun (WGS) entry which is preliminary data.</text>
</comment>
<reference evidence="1 2" key="1">
    <citation type="journal article" date="2018" name="Front. Plant Sci.">
        <title>Red Clover (Trifolium pratense) and Zigzag Clover (T. medium) - A Picture of Genomic Similarities and Differences.</title>
        <authorList>
            <person name="Dluhosova J."/>
            <person name="Istvanek J."/>
            <person name="Nedelnik J."/>
            <person name="Repkova J."/>
        </authorList>
    </citation>
    <scope>NUCLEOTIDE SEQUENCE [LARGE SCALE GENOMIC DNA]</scope>
    <source>
        <strain evidence="2">cv. 10/8</strain>
        <tissue evidence="1">Leaf</tissue>
    </source>
</reference>
<protein>
    <submittedName>
        <fullName evidence="1">Uncharacterized protein</fullName>
    </submittedName>
</protein>
<evidence type="ECO:0000313" key="1">
    <source>
        <dbReference type="EMBL" id="MCI38822.1"/>
    </source>
</evidence>
<sequence length="41" mass="4637">WGWNGHVALMEEGHEGFEKLLDIGEVGYGFLGVRYGKWSLV</sequence>
<organism evidence="1 2">
    <name type="scientific">Trifolium medium</name>
    <dbReference type="NCBI Taxonomy" id="97028"/>
    <lineage>
        <taxon>Eukaryota</taxon>
        <taxon>Viridiplantae</taxon>
        <taxon>Streptophyta</taxon>
        <taxon>Embryophyta</taxon>
        <taxon>Tracheophyta</taxon>
        <taxon>Spermatophyta</taxon>
        <taxon>Magnoliopsida</taxon>
        <taxon>eudicotyledons</taxon>
        <taxon>Gunneridae</taxon>
        <taxon>Pentapetalae</taxon>
        <taxon>rosids</taxon>
        <taxon>fabids</taxon>
        <taxon>Fabales</taxon>
        <taxon>Fabaceae</taxon>
        <taxon>Papilionoideae</taxon>
        <taxon>50 kb inversion clade</taxon>
        <taxon>NPAAA clade</taxon>
        <taxon>Hologalegina</taxon>
        <taxon>IRL clade</taxon>
        <taxon>Trifolieae</taxon>
        <taxon>Trifolium</taxon>
    </lineage>
</organism>
<proteinExistence type="predicted"/>
<dbReference type="EMBL" id="LXQA010260292">
    <property type="protein sequence ID" value="MCI38822.1"/>
    <property type="molecule type" value="Genomic_DNA"/>
</dbReference>
<dbReference type="Proteomes" id="UP000265520">
    <property type="component" value="Unassembled WGS sequence"/>
</dbReference>
<keyword evidence="2" id="KW-1185">Reference proteome</keyword>
<name>A0A392RRJ1_9FABA</name>
<dbReference type="AlphaFoldDB" id="A0A392RRJ1"/>
<feature type="non-terminal residue" evidence="1">
    <location>
        <position position="1"/>
    </location>
</feature>
<accession>A0A392RRJ1</accession>